<evidence type="ECO:0000259" key="2">
    <source>
        <dbReference type="PROSITE" id="PS50263"/>
    </source>
</evidence>
<dbReference type="PANTHER" id="PTHR23088:SF27">
    <property type="entry name" value="DEAMINATED GLUTATHIONE AMIDASE"/>
    <property type="match status" value="1"/>
</dbReference>
<protein>
    <submittedName>
        <fullName evidence="3">Similar to Probable hydrolase nit2 acc. no. O94660</fullName>
    </submittedName>
</protein>
<dbReference type="InterPro" id="IPR045254">
    <property type="entry name" value="Nit1/2_C-N_Hydrolase"/>
</dbReference>
<dbReference type="SUPFAM" id="SSF56317">
    <property type="entry name" value="Carbon-nitrogen hydrolase"/>
    <property type="match status" value="1"/>
</dbReference>
<dbReference type="OrthoDB" id="10250282at2759"/>
<dbReference type="Proteomes" id="UP000018144">
    <property type="component" value="Unassembled WGS sequence"/>
</dbReference>
<keyword evidence="4" id="KW-1185">Reference proteome</keyword>
<dbReference type="eggNOG" id="KOG0807">
    <property type="taxonomic scope" value="Eukaryota"/>
</dbReference>
<dbReference type="InterPro" id="IPR036526">
    <property type="entry name" value="C-N_Hydrolase_sf"/>
</dbReference>
<dbReference type="PANTHER" id="PTHR23088">
    <property type="entry name" value="NITRILASE-RELATED"/>
    <property type="match status" value="1"/>
</dbReference>
<dbReference type="AlphaFoldDB" id="U4LBQ6"/>
<reference evidence="3 4" key="1">
    <citation type="journal article" date="2013" name="PLoS Genet.">
        <title>The genome and development-dependent transcriptomes of Pyronema confluens: a window into fungal evolution.</title>
        <authorList>
            <person name="Traeger S."/>
            <person name="Altegoer F."/>
            <person name="Freitag M."/>
            <person name="Gabaldon T."/>
            <person name="Kempken F."/>
            <person name="Kumar A."/>
            <person name="Marcet-Houben M."/>
            <person name="Poggeler S."/>
            <person name="Stajich J.E."/>
            <person name="Nowrousian M."/>
        </authorList>
    </citation>
    <scope>NUCLEOTIDE SEQUENCE [LARGE SCALE GENOMIC DNA]</scope>
    <source>
        <strain evidence="4">CBS 100304</strain>
        <tissue evidence="3">Vegetative mycelium</tissue>
    </source>
</reference>
<gene>
    <name evidence="3" type="ORF">PCON_02831</name>
</gene>
<evidence type="ECO:0000313" key="4">
    <source>
        <dbReference type="Proteomes" id="UP000018144"/>
    </source>
</evidence>
<proteinExistence type="predicted"/>
<dbReference type="InterPro" id="IPR003010">
    <property type="entry name" value="C-N_Hydrolase"/>
</dbReference>
<dbReference type="CDD" id="cd07572">
    <property type="entry name" value="nit"/>
    <property type="match status" value="1"/>
</dbReference>
<dbReference type="GO" id="GO:0016811">
    <property type="term" value="F:hydrolase activity, acting on carbon-nitrogen (but not peptide) bonds, in linear amides"/>
    <property type="evidence" value="ECO:0007669"/>
    <property type="project" value="InterPro"/>
</dbReference>
<dbReference type="STRING" id="1076935.U4LBQ6"/>
<dbReference type="OMA" id="MRVAVCQ"/>
<dbReference type="PROSITE" id="PS50263">
    <property type="entry name" value="CN_HYDROLASE"/>
    <property type="match status" value="1"/>
</dbReference>
<evidence type="ECO:0000313" key="3">
    <source>
        <dbReference type="EMBL" id="CCX16235.1"/>
    </source>
</evidence>
<feature type="domain" description="CN hydrolase" evidence="2">
    <location>
        <begin position="2"/>
        <end position="253"/>
    </location>
</feature>
<sequence>MALIACGQFSATNDVLANLKICRSLAARAAAAGAKALFLPEASDYISSSPAEGLTLLPQSTTLFLPGLCLAASTHSLSIIAGIHAPSSSPDLVRNTLVYISTTGLVSHSYNKLHLFDITLPSLTLRESASTEAGSSITPPIATPFGRLGLQICFDLRFPETARALVNQGAEILAYPSAFTVPTGRAHWEVLLRARAVEGQCYVVAAAQGGRHNEKRVSWGGAMVVSPWGEVLGRCKEGEEAGEPEICLAEVDLGLVHRVRVECPLRRRTDVYAEL</sequence>
<dbReference type="Gene3D" id="3.60.110.10">
    <property type="entry name" value="Carbon-nitrogen hydrolase"/>
    <property type="match status" value="1"/>
</dbReference>
<organism evidence="3 4">
    <name type="scientific">Pyronema omphalodes (strain CBS 100304)</name>
    <name type="common">Pyronema confluens</name>
    <dbReference type="NCBI Taxonomy" id="1076935"/>
    <lineage>
        <taxon>Eukaryota</taxon>
        <taxon>Fungi</taxon>
        <taxon>Dikarya</taxon>
        <taxon>Ascomycota</taxon>
        <taxon>Pezizomycotina</taxon>
        <taxon>Pezizomycetes</taxon>
        <taxon>Pezizales</taxon>
        <taxon>Pyronemataceae</taxon>
        <taxon>Pyronema</taxon>
    </lineage>
</organism>
<evidence type="ECO:0000256" key="1">
    <source>
        <dbReference type="ARBA" id="ARBA00022801"/>
    </source>
</evidence>
<dbReference type="EMBL" id="HF936373">
    <property type="protein sequence ID" value="CCX16235.1"/>
    <property type="molecule type" value="Genomic_DNA"/>
</dbReference>
<name>U4LBQ6_PYROM</name>
<dbReference type="Pfam" id="PF00795">
    <property type="entry name" value="CN_hydrolase"/>
    <property type="match status" value="1"/>
</dbReference>
<keyword evidence="1 3" id="KW-0378">Hydrolase</keyword>
<accession>U4LBQ6</accession>